<feature type="transmembrane region" description="Helical" evidence="1">
    <location>
        <begin position="16"/>
        <end position="33"/>
    </location>
</feature>
<name>A0AAE5VSB3_PSESY</name>
<keyword evidence="1" id="KW-0812">Transmembrane</keyword>
<evidence type="ECO:0000313" key="2">
    <source>
        <dbReference type="EMBL" id="POQ01444.1"/>
    </source>
</evidence>
<reference evidence="2 3" key="1">
    <citation type="submission" date="2017-03" db="EMBL/GenBank/DDBJ databases">
        <authorList>
            <person name="Hulin M.T."/>
        </authorList>
    </citation>
    <scope>NUCLEOTIDE SEQUENCE [LARGE SCALE GENOMIC DNA]</scope>
    <source>
        <strain evidence="2 3">5264</strain>
    </source>
</reference>
<proteinExistence type="predicted"/>
<dbReference type="AlphaFoldDB" id="A0AAE5VSB3"/>
<dbReference type="RefSeq" id="WP_024664733.1">
    <property type="nucleotide sequence ID" value="NZ_NBAQ01000016.1"/>
</dbReference>
<organism evidence="2 3">
    <name type="scientific">Pseudomonas syringae pv. syringae</name>
    <dbReference type="NCBI Taxonomy" id="321"/>
    <lineage>
        <taxon>Bacteria</taxon>
        <taxon>Pseudomonadati</taxon>
        <taxon>Pseudomonadota</taxon>
        <taxon>Gammaproteobacteria</taxon>
        <taxon>Pseudomonadales</taxon>
        <taxon>Pseudomonadaceae</taxon>
        <taxon>Pseudomonas</taxon>
        <taxon>Pseudomonas syringae</taxon>
    </lineage>
</organism>
<evidence type="ECO:0000313" key="3">
    <source>
        <dbReference type="Proteomes" id="UP000237295"/>
    </source>
</evidence>
<accession>A0AAE5VSB3</accession>
<evidence type="ECO:0000256" key="1">
    <source>
        <dbReference type="SAM" id="Phobius"/>
    </source>
</evidence>
<gene>
    <name evidence="2" type="ORF">CXB42_23060</name>
</gene>
<dbReference type="EMBL" id="NBAQ01000016">
    <property type="protein sequence ID" value="POQ01444.1"/>
    <property type="molecule type" value="Genomic_DNA"/>
</dbReference>
<protein>
    <submittedName>
        <fullName evidence="2">Uncharacterized protein</fullName>
    </submittedName>
</protein>
<keyword evidence="1" id="KW-0472">Membrane</keyword>
<sequence length="207" mass="23611">MSTAENALTILSWSDILKIVLASGVVASLIGWFKDWLLKSRDRARDSKSSAIGVIAKLDLYAIQSRMNIRDYQDQAASLDPHVHYQNWPTCTYPDLEISRDELEYLAPEHSSTLAWLTTEKALASQHLYAIHDVSFDPTEVHAHKAEVVGYFGYEAYLLALKLREKFNLPPCGQRWGISEDFLDLHSAWVQTKQEVKRRTCLQPTEC</sequence>
<dbReference type="Proteomes" id="UP000237295">
    <property type="component" value="Unassembled WGS sequence"/>
</dbReference>
<comment type="caution">
    <text evidence="2">The sequence shown here is derived from an EMBL/GenBank/DDBJ whole genome shotgun (WGS) entry which is preliminary data.</text>
</comment>
<keyword evidence="1" id="KW-1133">Transmembrane helix</keyword>